<dbReference type="Proteomes" id="UP000054845">
    <property type="component" value="Unassembled WGS sequence"/>
</dbReference>
<dbReference type="AlphaFoldDB" id="A0A0P1BM47"/>
<protein>
    <submittedName>
        <fullName evidence="1">Uncharacterized protein</fullName>
    </submittedName>
</protein>
<dbReference type="EMBL" id="CCYA01000254">
    <property type="protein sequence ID" value="CEH17315.1"/>
    <property type="molecule type" value="Genomic_DNA"/>
</dbReference>
<reference evidence="1 2" key="1">
    <citation type="submission" date="2014-09" db="EMBL/GenBank/DDBJ databases">
        <authorList>
            <person name="Magalhaes I.L.F."/>
            <person name="Oliveira U."/>
            <person name="Santos F.R."/>
            <person name="Vidigal T.H.D.A."/>
            <person name="Brescovit A.D."/>
            <person name="Santos A.J."/>
        </authorList>
    </citation>
    <scope>NUCLEOTIDE SEQUENCE [LARGE SCALE GENOMIC DNA]</scope>
</reference>
<evidence type="ECO:0000313" key="1">
    <source>
        <dbReference type="EMBL" id="CEH17315.1"/>
    </source>
</evidence>
<accession>A0A0P1BM47</accession>
<organism evidence="1 2">
    <name type="scientific">Ceraceosorus bombacis</name>
    <dbReference type="NCBI Taxonomy" id="401625"/>
    <lineage>
        <taxon>Eukaryota</taxon>
        <taxon>Fungi</taxon>
        <taxon>Dikarya</taxon>
        <taxon>Basidiomycota</taxon>
        <taxon>Ustilaginomycotina</taxon>
        <taxon>Exobasidiomycetes</taxon>
        <taxon>Ceraceosorales</taxon>
        <taxon>Ceraceosoraceae</taxon>
        <taxon>Ceraceosorus</taxon>
    </lineage>
</organism>
<evidence type="ECO:0000313" key="2">
    <source>
        <dbReference type="Proteomes" id="UP000054845"/>
    </source>
</evidence>
<sequence length="61" mass="6681">MSMHHLLLFVSLDASSVAICTLFLTKNALVLLLLGHPCPARLQAFVVPDSLANEKNHSILR</sequence>
<name>A0A0P1BM47_9BASI</name>
<keyword evidence="2" id="KW-1185">Reference proteome</keyword>
<proteinExistence type="predicted"/>